<dbReference type="RefSeq" id="WP_012777710.1">
    <property type="nucleotide sequence ID" value="NC_012970.1"/>
</dbReference>
<name>C6XEQ5_METGS</name>
<reference evidence="2 3" key="2">
    <citation type="journal article" date="2011" name="J. Bacteriol.">
        <title>Genomes of three methylotrophs from a single niche uncover genetic and metabolic divergence of Methylophilaceae.</title>
        <authorList>
            <person name="Lapidus A."/>
            <person name="Clum A."/>
            <person name="Labutti K."/>
            <person name="Kaluzhnaya M.G."/>
            <person name="Lim S."/>
            <person name="Beck D.A."/>
            <person name="Glavina Del Rio T."/>
            <person name="Nolan M."/>
            <person name="Mavromatis K."/>
            <person name="Huntemann M."/>
            <person name="Lucas S."/>
            <person name="Lidstrom M.E."/>
            <person name="Ivanova N."/>
            <person name="Chistoserdova L."/>
        </authorList>
    </citation>
    <scope>NUCLEOTIDE SEQUENCE [LARGE SCALE GENOMIC DNA]</scope>
    <source>
        <strain evidence="2 3">SIP3-4</strain>
        <plasmid evidence="2 3">pMsip01</plasmid>
    </source>
</reference>
<dbReference type="HOGENOM" id="CLU_1287605_0_0_4"/>
<keyword evidence="3" id="KW-1185">Reference proteome</keyword>
<protein>
    <recommendedName>
        <fullName evidence="1">KfrB domain-containing protein</fullName>
    </recommendedName>
</protein>
<geneLocation type="plasmid" evidence="2 3">
    <name>pMsip01</name>
</geneLocation>
<accession>C6XEQ5</accession>
<dbReference type="KEGG" id="mei:Msip34_2888"/>
<organism evidence="2 3">
    <name type="scientific">Methylovorus glucosotrophus (strain SIP3-4)</name>
    <dbReference type="NCBI Taxonomy" id="582744"/>
    <lineage>
        <taxon>Bacteria</taxon>
        <taxon>Pseudomonadati</taxon>
        <taxon>Pseudomonadota</taxon>
        <taxon>Betaproteobacteria</taxon>
        <taxon>Nitrosomonadales</taxon>
        <taxon>Methylophilaceae</taxon>
        <taxon>Methylovorus</taxon>
    </lineage>
</organism>
<dbReference type="Pfam" id="PF18790">
    <property type="entry name" value="KfrB"/>
    <property type="match status" value="1"/>
</dbReference>
<evidence type="ECO:0000313" key="2">
    <source>
        <dbReference type="EMBL" id="ACT52112.1"/>
    </source>
</evidence>
<evidence type="ECO:0000259" key="1">
    <source>
        <dbReference type="Pfam" id="PF18790"/>
    </source>
</evidence>
<reference evidence="3" key="1">
    <citation type="submission" date="2009-07" db="EMBL/GenBank/DDBJ databases">
        <title>Complete sequence of plasmid 1 of Methylovorus sp. SIP3-4.</title>
        <authorList>
            <consortium name="US DOE Joint Genome Institute"/>
            <person name="Lucas S."/>
            <person name="Copeland A."/>
            <person name="Lapidus A."/>
            <person name="Glavina del Rio T."/>
            <person name="Tice H."/>
            <person name="Bruce D."/>
            <person name="Goodwin L."/>
            <person name="Pitluck S."/>
            <person name="Clum A."/>
            <person name="Larimer F."/>
            <person name="Land M."/>
            <person name="Hauser L."/>
            <person name="Kyrpides N."/>
            <person name="Mikhailova N."/>
            <person name="Kayluzhnaya M."/>
            <person name="Chistoserdova L."/>
        </authorList>
    </citation>
    <scope>NUCLEOTIDE SEQUENCE [LARGE SCALE GENOMIC DNA]</scope>
    <source>
        <strain evidence="3">SIP3-4</strain>
        <plasmid evidence="3">pMsip01</plasmid>
    </source>
</reference>
<feature type="domain" description="KfrB" evidence="1">
    <location>
        <begin position="149"/>
        <end position="200"/>
    </location>
</feature>
<dbReference type="AlphaFoldDB" id="C6XEQ5"/>
<dbReference type="InterPro" id="IPR040782">
    <property type="entry name" value="KfrB"/>
</dbReference>
<dbReference type="Proteomes" id="UP000002743">
    <property type="component" value="Plasmid pMsip01"/>
</dbReference>
<keyword evidence="2" id="KW-0614">Plasmid</keyword>
<evidence type="ECO:0000313" key="3">
    <source>
        <dbReference type="Proteomes" id="UP000002743"/>
    </source>
</evidence>
<gene>
    <name evidence="2" type="ordered locus">Msip34_2888</name>
</gene>
<proteinExistence type="predicted"/>
<dbReference type="EMBL" id="CP001675">
    <property type="protein sequence ID" value="ACT52112.1"/>
    <property type="molecule type" value="Genomic_DNA"/>
</dbReference>
<sequence length="214" mass="24153">MTDLFGNTGGQITKGAMSRANTVIEHWQEMAWNGVRRQKGEFFGDILNPLANRVHDALWEMGDGNVVQHLVEQKLINDPDLAKLAFHHDVRRYVGSKLLVLANIILMAENSPWTQHTNLFEKFEDLHSLSCKHLSWDQKLDRTHVDSANYYGSIIGVSKRFALQNTGQGTLIAHDLNLIDGSVQVDQKYKIKYGNGQGIAELQNEAARIQARAY</sequence>